<dbReference type="EMBL" id="BMPO01000010">
    <property type="protein sequence ID" value="GGK08015.1"/>
    <property type="molecule type" value="Genomic_DNA"/>
</dbReference>
<evidence type="ECO:0008006" key="3">
    <source>
        <dbReference type="Google" id="ProtNLM"/>
    </source>
</evidence>
<sequence>MSAAALDSSAQRWITLIEQGNRLFRDQRLEEACEVYLGALAWVQSSLLEWRDQDGAFAAFVITHHNLADLHISLEQPEKASEYLCACHAELTQHCCSPVLSPAQHQAALRHSNRSYAALLEFVRDWGTYPPIERLLNRRIAHEGLDFVQDSGHSYH</sequence>
<name>A0A917V1C5_9PSED</name>
<proteinExistence type="predicted"/>
<comment type="caution">
    <text evidence="1">The sequence shown here is derived from an EMBL/GenBank/DDBJ whole genome shotgun (WGS) entry which is preliminary data.</text>
</comment>
<dbReference type="SUPFAM" id="SSF48452">
    <property type="entry name" value="TPR-like"/>
    <property type="match status" value="1"/>
</dbReference>
<evidence type="ECO:0000313" key="1">
    <source>
        <dbReference type="EMBL" id="GGK08015.1"/>
    </source>
</evidence>
<protein>
    <recommendedName>
        <fullName evidence="3">Tetratricopeptide repeat-containing protein</fullName>
    </recommendedName>
</protein>
<accession>A0A917V1C5</accession>
<gene>
    <name evidence="1" type="ORF">GCM10009304_37720</name>
</gene>
<keyword evidence="2" id="KW-1185">Reference proteome</keyword>
<dbReference type="InterPro" id="IPR011990">
    <property type="entry name" value="TPR-like_helical_dom_sf"/>
</dbReference>
<reference evidence="1" key="1">
    <citation type="journal article" date="2014" name="Int. J. Syst. Evol. Microbiol.">
        <title>Complete genome sequence of Corynebacterium casei LMG S-19264T (=DSM 44701T), isolated from a smear-ripened cheese.</title>
        <authorList>
            <consortium name="US DOE Joint Genome Institute (JGI-PGF)"/>
            <person name="Walter F."/>
            <person name="Albersmeier A."/>
            <person name="Kalinowski J."/>
            <person name="Ruckert C."/>
        </authorList>
    </citation>
    <scope>NUCLEOTIDE SEQUENCE</scope>
    <source>
        <strain evidence="1">JCM 30078</strain>
    </source>
</reference>
<dbReference type="RefSeq" id="WP_188985532.1">
    <property type="nucleotide sequence ID" value="NZ_BMPO01000010.1"/>
</dbReference>
<evidence type="ECO:0000313" key="2">
    <source>
        <dbReference type="Proteomes" id="UP000635983"/>
    </source>
</evidence>
<reference evidence="1" key="2">
    <citation type="submission" date="2020-09" db="EMBL/GenBank/DDBJ databases">
        <authorList>
            <person name="Sun Q."/>
            <person name="Ohkuma M."/>
        </authorList>
    </citation>
    <scope>NUCLEOTIDE SEQUENCE</scope>
    <source>
        <strain evidence="1">JCM 30078</strain>
    </source>
</reference>
<dbReference type="Gene3D" id="1.25.40.10">
    <property type="entry name" value="Tetratricopeptide repeat domain"/>
    <property type="match status" value="1"/>
</dbReference>
<dbReference type="AlphaFoldDB" id="A0A917V1C5"/>
<organism evidence="1 2">
    <name type="scientific">Pseudomonas matsuisoli</name>
    <dbReference type="NCBI Taxonomy" id="1515666"/>
    <lineage>
        <taxon>Bacteria</taxon>
        <taxon>Pseudomonadati</taxon>
        <taxon>Pseudomonadota</taxon>
        <taxon>Gammaproteobacteria</taxon>
        <taxon>Pseudomonadales</taxon>
        <taxon>Pseudomonadaceae</taxon>
        <taxon>Pseudomonas</taxon>
    </lineage>
</organism>
<dbReference type="Proteomes" id="UP000635983">
    <property type="component" value="Unassembled WGS sequence"/>
</dbReference>